<keyword evidence="2" id="KW-0575">Peroxidase</keyword>
<dbReference type="Proteomes" id="UP000679179">
    <property type="component" value="Unassembled WGS sequence"/>
</dbReference>
<evidence type="ECO:0000256" key="3">
    <source>
        <dbReference type="ARBA" id="ARBA00022862"/>
    </source>
</evidence>
<keyword evidence="5" id="KW-0676">Redox-active center</keyword>
<feature type="domain" description="Alkyl hydroperoxide reductase subunit C/ Thiol specific antioxidant" evidence="6">
    <location>
        <begin position="2"/>
        <end position="76"/>
    </location>
</feature>
<dbReference type="PANTHER" id="PTHR10681:SF121">
    <property type="entry name" value="ALKYL HYDROPEROXIDE REDUCTASE C"/>
    <property type="match status" value="1"/>
</dbReference>
<evidence type="ECO:0000256" key="4">
    <source>
        <dbReference type="ARBA" id="ARBA00023002"/>
    </source>
</evidence>
<keyword evidence="4" id="KW-0560">Oxidoreductase</keyword>
<protein>
    <recommendedName>
        <fullName evidence="6">Alkyl hydroperoxide reductase subunit C/ Thiol specific antioxidant domain-containing protein</fullName>
    </recommendedName>
</protein>
<dbReference type="Gene3D" id="3.40.30.10">
    <property type="entry name" value="Glutaredoxin"/>
    <property type="match status" value="1"/>
</dbReference>
<dbReference type="PANTHER" id="PTHR10681">
    <property type="entry name" value="THIOREDOXIN PEROXIDASE"/>
    <property type="match status" value="1"/>
</dbReference>
<dbReference type="Pfam" id="PF00578">
    <property type="entry name" value="AhpC-TSA"/>
    <property type="match status" value="1"/>
</dbReference>
<dbReference type="InterPro" id="IPR050217">
    <property type="entry name" value="Peroxiredoxin"/>
</dbReference>
<dbReference type="GO" id="GO:0005829">
    <property type="term" value="C:cytosol"/>
    <property type="evidence" value="ECO:0007669"/>
    <property type="project" value="TreeGrafter"/>
</dbReference>
<organism evidence="7 8">
    <name type="scientific">Clostridium polyendosporum</name>
    <dbReference type="NCBI Taxonomy" id="69208"/>
    <lineage>
        <taxon>Bacteria</taxon>
        <taxon>Bacillati</taxon>
        <taxon>Bacillota</taxon>
        <taxon>Clostridia</taxon>
        <taxon>Eubacteriales</taxon>
        <taxon>Clostridiaceae</taxon>
        <taxon>Clostridium</taxon>
    </lineage>
</organism>
<name>A0A919VHX0_9CLOT</name>
<dbReference type="InterPro" id="IPR036249">
    <property type="entry name" value="Thioredoxin-like_sf"/>
</dbReference>
<evidence type="ECO:0000256" key="5">
    <source>
        <dbReference type="ARBA" id="ARBA00023284"/>
    </source>
</evidence>
<evidence type="ECO:0000256" key="2">
    <source>
        <dbReference type="ARBA" id="ARBA00022559"/>
    </source>
</evidence>
<dbReference type="GO" id="GO:0006979">
    <property type="term" value="P:response to oxidative stress"/>
    <property type="evidence" value="ECO:0007669"/>
    <property type="project" value="TreeGrafter"/>
</dbReference>
<evidence type="ECO:0000313" key="8">
    <source>
        <dbReference type="Proteomes" id="UP000679179"/>
    </source>
</evidence>
<evidence type="ECO:0000256" key="1">
    <source>
        <dbReference type="ARBA" id="ARBA00009796"/>
    </source>
</evidence>
<evidence type="ECO:0000259" key="6">
    <source>
        <dbReference type="Pfam" id="PF00578"/>
    </source>
</evidence>
<gene>
    <name evidence="7" type="ORF">CPJCM30710_33430</name>
</gene>
<keyword evidence="3" id="KW-0049">Antioxidant</keyword>
<proteinExistence type="inferred from homology"/>
<accession>A0A919VHX0</accession>
<dbReference type="GO" id="GO:0042744">
    <property type="term" value="P:hydrogen peroxide catabolic process"/>
    <property type="evidence" value="ECO:0007669"/>
    <property type="project" value="TreeGrafter"/>
</dbReference>
<evidence type="ECO:0000313" key="7">
    <source>
        <dbReference type="EMBL" id="GIM30677.1"/>
    </source>
</evidence>
<dbReference type="EMBL" id="BOPZ01000051">
    <property type="protein sequence ID" value="GIM30677.1"/>
    <property type="molecule type" value="Genomic_DNA"/>
</dbReference>
<dbReference type="GO" id="GO:0008379">
    <property type="term" value="F:thioredoxin peroxidase activity"/>
    <property type="evidence" value="ECO:0007669"/>
    <property type="project" value="TreeGrafter"/>
</dbReference>
<keyword evidence="8" id="KW-1185">Reference proteome</keyword>
<dbReference type="GO" id="GO:0033554">
    <property type="term" value="P:cellular response to stress"/>
    <property type="evidence" value="ECO:0007669"/>
    <property type="project" value="TreeGrafter"/>
</dbReference>
<sequence>MNEFKRLNTVIFGISTDSIYSHKIFTQVSPSGRKINFPLLSDRSQEVSKKYGVLNEKEGFTYRATFIIDPEGVIQAIFINPPSVGRNIDEIIRVVEALQYNKKTNLAIPPNWKSGEPGIERDWNMVGKY</sequence>
<dbReference type="SUPFAM" id="SSF52833">
    <property type="entry name" value="Thioredoxin-like"/>
    <property type="match status" value="1"/>
</dbReference>
<reference evidence="7" key="1">
    <citation type="submission" date="2021-03" db="EMBL/GenBank/DDBJ databases">
        <title>Taxonomic study of Clostridium polyendosporum from meadow-gley soil under rice.</title>
        <authorList>
            <person name="Kobayashi H."/>
            <person name="Tanizawa Y."/>
            <person name="Yagura M."/>
        </authorList>
    </citation>
    <scope>NUCLEOTIDE SEQUENCE</scope>
    <source>
        <strain evidence="7">JCM 30710</strain>
    </source>
</reference>
<comment type="similarity">
    <text evidence="1">Belongs to the peroxiredoxin family. AhpC/Prx1 subfamily.</text>
</comment>
<comment type="caution">
    <text evidence="7">The sequence shown here is derived from an EMBL/GenBank/DDBJ whole genome shotgun (WGS) entry which is preliminary data.</text>
</comment>
<dbReference type="InterPro" id="IPR000866">
    <property type="entry name" value="AhpC/TSA"/>
</dbReference>
<dbReference type="GO" id="GO:0045454">
    <property type="term" value="P:cell redox homeostasis"/>
    <property type="evidence" value="ECO:0007669"/>
    <property type="project" value="TreeGrafter"/>
</dbReference>
<dbReference type="AlphaFoldDB" id="A0A919VHX0"/>